<sequence>NFILYSYSVIQLSFLSFNIYLCNQPKVYQKRSMKLQAVNEITTGGGQGMSCEVNNLFLNKTEEFELKIGIRKINI</sequence>
<accession>A0A3M7P1H6</accession>
<dbReference type="AlphaFoldDB" id="A0A3M7P1H6"/>
<keyword evidence="3" id="KW-1185">Reference proteome</keyword>
<reference evidence="2 3" key="1">
    <citation type="journal article" date="2018" name="Sci. Rep.">
        <title>Genomic signatures of local adaptation to the degree of environmental predictability in rotifers.</title>
        <authorList>
            <person name="Franch-Gras L."/>
            <person name="Hahn C."/>
            <person name="Garcia-Roger E.M."/>
            <person name="Carmona M.J."/>
            <person name="Serra M."/>
            <person name="Gomez A."/>
        </authorList>
    </citation>
    <scope>NUCLEOTIDE SEQUENCE [LARGE SCALE GENOMIC DNA]</scope>
    <source>
        <strain evidence="2">HYR1</strain>
    </source>
</reference>
<comment type="caution">
    <text evidence="2">The sequence shown here is derived from an EMBL/GenBank/DDBJ whole genome shotgun (WGS) entry which is preliminary data.</text>
</comment>
<protein>
    <submittedName>
        <fullName evidence="2">Uncharacterized protein</fullName>
    </submittedName>
</protein>
<evidence type="ECO:0000313" key="3">
    <source>
        <dbReference type="Proteomes" id="UP000276133"/>
    </source>
</evidence>
<dbReference type="EMBL" id="REGN01014161">
    <property type="protein sequence ID" value="RMZ92972.1"/>
    <property type="molecule type" value="Genomic_DNA"/>
</dbReference>
<evidence type="ECO:0000313" key="2">
    <source>
        <dbReference type="EMBL" id="RMZ92972.1"/>
    </source>
</evidence>
<proteinExistence type="predicted"/>
<dbReference type="Proteomes" id="UP000276133">
    <property type="component" value="Unassembled WGS sequence"/>
</dbReference>
<keyword evidence="1" id="KW-1133">Transmembrane helix</keyword>
<organism evidence="2 3">
    <name type="scientific">Brachionus plicatilis</name>
    <name type="common">Marine rotifer</name>
    <name type="synonym">Brachionus muelleri</name>
    <dbReference type="NCBI Taxonomy" id="10195"/>
    <lineage>
        <taxon>Eukaryota</taxon>
        <taxon>Metazoa</taxon>
        <taxon>Spiralia</taxon>
        <taxon>Gnathifera</taxon>
        <taxon>Rotifera</taxon>
        <taxon>Eurotatoria</taxon>
        <taxon>Monogononta</taxon>
        <taxon>Pseudotrocha</taxon>
        <taxon>Ploima</taxon>
        <taxon>Brachionidae</taxon>
        <taxon>Brachionus</taxon>
    </lineage>
</organism>
<feature type="non-terminal residue" evidence="2">
    <location>
        <position position="1"/>
    </location>
</feature>
<evidence type="ECO:0000256" key="1">
    <source>
        <dbReference type="SAM" id="Phobius"/>
    </source>
</evidence>
<keyword evidence="1" id="KW-0472">Membrane</keyword>
<gene>
    <name evidence="2" type="ORF">BpHYR1_029416</name>
</gene>
<keyword evidence="1" id="KW-0812">Transmembrane</keyword>
<name>A0A3M7P1H6_BRAPC</name>
<feature type="transmembrane region" description="Helical" evidence="1">
    <location>
        <begin position="6"/>
        <end position="23"/>
    </location>
</feature>